<evidence type="ECO:0000313" key="2">
    <source>
        <dbReference type="Proteomes" id="UP001327560"/>
    </source>
</evidence>
<keyword evidence="2" id="KW-1185">Reference proteome</keyword>
<gene>
    <name evidence="1" type="ORF">Cni_G18470</name>
</gene>
<dbReference type="Proteomes" id="UP001327560">
    <property type="component" value="Chromosome 6"/>
</dbReference>
<accession>A0AAQ3KJB5</accession>
<dbReference type="PANTHER" id="PTHR33872:SF7">
    <property type="entry name" value="OSJNBA0084K11.10-LIKE PROTEIN"/>
    <property type="match status" value="1"/>
</dbReference>
<dbReference type="EMBL" id="CP136895">
    <property type="protein sequence ID" value="WOL09717.1"/>
    <property type="molecule type" value="Genomic_DNA"/>
</dbReference>
<proteinExistence type="predicted"/>
<dbReference type="PANTHER" id="PTHR33872">
    <property type="entry name" value="DNA POLYMERASE EPSILON CATALYTIC SUBUNIT A"/>
    <property type="match status" value="1"/>
</dbReference>
<protein>
    <submittedName>
        <fullName evidence="1">Uncharacterized protein</fullName>
    </submittedName>
</protein>
<organism evidence="1 2">
    <name type="scientific">Canna indica</name>
    <name type="common">Indian-shot</name>
    <dbReference type="NCBI Taxonomy" id="4628"/>
    <lineage>
        <taxon>Eukaryota</taxon>
        <taxon>Viridiplantae</taxon>
        <taxon>Streptophyta</taxon>
        <taxon>Embryophyta</taxon>
        <taxon>Tracheophyta</taxon>
        <taxon>Spermatophyta</taxon>
        <taxon>Magnoliopsida</taxon>
        <taxon>Liliopsida</taxon>
        <taxon>Zingiberales</taxon>
        <taxon>Cannaceae</taxon>
        <taxon>Canna</taxon>
    </lineage>
</organism>
<name>A0AAQ3KJB5_9LILI</name>
<dbReference type="AlphaFoldDB" id="A0AAQ3KJB5"/>
<evidence type="ECO:0000313" key="1">
    <source>
        <dbReference type="EMBL" id="WOL09717.1"/>
    </source>
</evidence>
<reference evidence="1 2" key="1">
    <citation type="submission" date="2023-10" db="EMBL/GenBank/DDBJ databases">
        <title>Chromosome-scale genome assembly provides insights into flower coloration mechanisms of Canna indica.</title>
        <authorList>
            <person name="Li C."/>
        </authorList>
    </citation>
    <scope>NUCLEOTIDE SEQUENCE [LARGE SCALE GENOMIC DNA]</scope>
    <source>
        <tissue evidence="1">Flower</tissue>
    </source>
</reference>
<sequence>MEKPRAHPWDFSCSLYDKSLCRFLNMFYSSQETREAGQRKSAHNTCTIVMEKERAHVLSMSTIAPKKTSRKPIKVQSFTRDEIDRYWRMRRMIEEDHLLFAEKAAARIRAKALREEDHRRFEELLKEMLEEEGVEEKTAGGGGGGGGNKEQCVGIKDWWTKSKYAYLNQPAIKSMGESSKPKGQDTYIPQKTCLYLFPDMGYFCATSFGVH</sequence>